<protein>
    <submittedName>
        <fullName evidence="2">Uncharacterized protein</fullName>
    </submittedName>
</protein>
<name>A0AB34KB48_PRYPA</name>
<reference evidence="2 3" key="1">
    <citation type="journal article" date="2024" name="Science">
        <title>Giant polyketide synthase enzymes in the biosynthesis of giant marine polyether toxins.</title>
        <authorList>
            <person name="Fallon T.R."/>
            <person name="Shende V.V."/>
            <person name="Wierzbicki I.H."/>
            <person name="Pendleton A.L."/>
            <person name="Watervoot N.F."/>
            <person name="Auber R.P."/>
            <person name="Gonzalez D.J."/>
            <person name="Wisecaver J.H."/>
            <person name="Moore B.S."/>
        </authorList>
    </citation>
    <scope>NUCLEOTIDE SEQUENCE [LARGE SCALE GENOMIC DNA]</scope>
    <source>
        <strain evidence="2 3">12B1</strain>
    </source>
</reference>
<sequence length="297" mass="32254">MTAASSPPFSRCQATNARSTSSAPTASDLAVLPPSIGSATTTAEPPNSVNRTQEMYRNGNAADMASRKRSRSAKQLTARQTPPDPRTPFLTTRAQKEAQLLALAIELDVVLMPIKRLVKQLGHAMLSRMCAREGMNVYQTMDFTLPNFPLSAARRILSAATQMEKGTATWKWMTFPAVAAMFGPLFQECDFICAGSTRALRTDSEPVIRVLATLLPGVQISHTGRGEIDRLHVTAIATPNVWPPAMHPRIPSALLLTRRASMSRLWSISPISASSPERRSRAGSGRARAGLTPHRDP</sequence>
<keyword evidence="3" id="KW-1185">Reference proteome</keyword>
<evidence type="ECO:0000313" key="2">
    <source>
        <dbReference type="EMBL" id="KAL1530231.1"/>
    </source>
</evidence>
<gene>
    <name evidence="2" type="ORF">AB1Y20_001146</name>
</gene>
<evidence type="ECO:0000256" key="1">
    <source>
        <dbReference type="SAM" id="MobiDB-lite"/>
    </source>
</evidence>
<accession>A0AB34KB48</accession>
<dbReference type="EMBL" id="JBGBPQ010000001">
    <property type="protein sequence ID" value="KAL1530231.1"/>
    <property type="molecule type" value="Genomic_DNA"/>
</dbReference>
<feature type="region of interest" description="Disordered" evidence="1">
    <location>
        <begin position="272"/>
        <end position="297"/>
    </location>
</feature>
<proteinExistence type="predicted"/>
<evidence type="ECO:0000313" key="3">
    <source>
        <dbReference type="Proteomes" id="UP001515480"/>
    </source>
</evidence>
<feature type="region of interest" description="Disordered" evidence="1">
    <location>
        <begin position="1"/>
        <end position="89"/>
    </location>
</feature>
<feature type="compositionally biased region" description="Polar residues" evidence="1">
    <location>
        <begin position="1"/>
        <end position="25"/>
    </location>
</feature>
<dbReference type="AlphaFoldDB" id="A0AB34KB48"/>
<feature type="compositionally biased region" description="Polar residues" evidence="1">
    <location>
        <begin position="37"/>
        <end position="55"/>
    </location>
</feature>
<dbReference type="Proteomes" id="UP001515480">
    <property type="component" value="Unassembled WGS sequence"/>
</dbReference>
<organism evidence="2 3">
    <name type="scientific">Prymnesium parvum</name>
    <name type="common">Toxic golden alga</name>
    <dbReference type="NCBI Taxonomy" id="97485"/>
    <lineage>
        <taxon>Eukaryota</taxon>
        <taxon>Haptista</taxon>
        <taxon>Haptophyta</taxon>
        <taxon>Prymnesiophyceae</taxon>
        <taxon>Prymnesiales</taxon>
        <taxon>Prymnesiaceae</taxon>
        <taxon>Prymnesium</taxon>
    </lineage>
</organism>
<comment type="caution">
    <text evidence="2">The sequence shown here is derived from an EMBL/GenBank/DDBJ whole genome shotgun (WGS) entry which is preliminary data.</text>
</comment>